<dbReference type="InterPro" id="IPR001898">
    <property type="entry name" value="SLC13A/DASS"/>
</dbReference>
<evidence type="ECO:0000256" key="4">
    <source>
        <dbReference type="ARBA" id="ARBA00022692"/>
    </source>
</evidence>
<keyword evidence="11" id="KW-1185">Reference proteome</keyword>
<evidence type="ECO:0000256" key="1">
    <source>
        <dbReference type="ARBA" id="ARBA00004141"/>
    </source>
</evidence>
<dbReference type="PROSITE" id="PS01271">
    <property type="entry name" value="NA_SULFATE"/>
    <property type="match status" value="1"/>
</dbReference>
<evidence type="ECO:0000313" key="11">
    <source>
        <dbReference type="Proteomes" id="UP000198287"/>
    </source>
</evidence>
<feature type="transmembrane region" description="Helical" evidence="8">
    <location>
        <begin position="365"/>
        <end position="385"/>
    </location>
</feature>
<feature type="compositionally biased region" description="Basic and acidic residues" evidence="7">
    <location>
        <begin position="343"/>
        <end position="354"/>
    </location>
</feature>
<dbReference type="GO" id="GO:0015141">
    <property type="term" value="F:succinate transmembrane transporter activity"/>
    <property type="evidence" value="ECO:0007669"/>
    <property type="project" value="TreeGrafter"/>
</dbReference>
<organism evidence="10 11">
    <name type="scientific">Folsomia candida</name>
    <name type="common">Springtail</name>
    <dbReference type="NCBI Taxonomy" id="158441"/>
    <lineage>
        <taxon>Eukaryota</taxon>
        <taxon>Metazoa</taxon>
        <taxon>Ecdysozoa</taxon>
        <taxon>Arthropoda</taxon>
        <taxon>Hexapoda</taxon>
        <taxon>Collembola</taxon>
        <taxon>Entomobryomorpha</taxon>
        <taxon>Isotomoidea</taxon>
        <taxon>Isotomidae</taxon>
        <taxon>Proisotominae</taxon>
        <taxon>Folsomia</taxon>
    </lineage>
</organism>
<evidence type="ECO:0000259" key="9">
    <source>
        <dbReference type="Pfam" id="PF03600"/>
    </source>
</evidence>
<feature type="transmembrane region" description="Helical" evidence="8">
    <location>
        <begin position="583"/>
        <end position="616"/>
    </location>
</feature>
<proteinExistence type="inferred from homology"/>
<feature type="compositionally biased region" description="Polar residues" evidence="7">
    <location>
        <begin position="848"/>
        <end position="859"/>
    </location>
</feature>
<feature type="transmembrane region" description="Helical" evidence="8">
    <location>
        <begin position="38"/>
        <end position="55"/>
    </location>
</feature>
<feature type="compositionally biased region" description="Polar residues" evidence="7">
    <location>
        <begin position="225"/>
        <end position="243"/>
    </location>
</feature>
<feature type="transmembrane region" description="Helical" evidence="8">
    <location>
        <begin position="479"/>
        <end position="499"/>
    </location>
</feature>
<gene>
    <name evidence="10" type="ORF">Fcan01_09883</name>
</gene>
<evidence type="ECO:0000256" key="2">
    <source>
        <dbReference type="ARBA" id="ARBA00006772"/>
    </source>
</evidence>
<feature type="region of interest" description="Disordered" evidence="7">
    <location>
        <begin position="256"/>
        <end position="354"/>
    </location>
</feature>
<feature type="transmembrane region" description="Helical" evidence="8">
    <location>
        <begin position="757"/>
        <end position="788"/>
    </location>
</feature>
<evidence type="ECO:0000256" key="3">
    <source>
        <dbReference type="ARBA" id="ARBA00022448"/>
    </source>
</evidence>
<dbReference type="PANTHER" id="PTHR10283">
    <property type="entry name" value="SOLUTE CARRIER FAMILY 13 MEMBER"/>
    <property type="match status" value="1"/>
</dbReference>
<evidence type="ECO:0000256" key="8">
    <source>
        <dbReference type="SAM" id="Phobius"/>
    </source>
</evidence>
<keyword evidence="3" id="KW-0813">Transport</keyword>
<feature type="transmembrane region" description="Helical" evidence="8">
    <location>
        <begin position="1082"/>
        <end position="1103"/>
    </location>
</feature>
<dbReference type="Pfam" id="PF00939">
    <property type="entry name" value="Na_sulph_symp"/>
    <property type="match status" value="2"/>
</dbReference>
<feature type="transmembrane region" description="Helical" evidence="8">
    <location>
        <begin position="719"/>
        <end position="737"/>
    </location>
</feature>
<comment type="caution">
    <text evidence="10">The sequence shown here is derived from an EMBL/GenBank/DDBJ whole genome shotgun (WGS) entry which is preliminary data.</text>
</comment>
<keyword evidence="4 8" id="KW-0812">Transmembrane</keyword>
<feature type="transmembrane region" description="Helical" evidence="8">
    <location>
        <begin position="62"/>
        <end position="80"/>
    </location>
</feature>
<dbReference type="OrthoDB" id="6493944at2759"/>
<feature type="domain" description="Citrate transporter-like" evidence="9">
    <location>
        <begin position="52"/>
        <end position="169"/>
    </location>
</feature>
<dbReference type="Proteomes" id="UP000198287">
    <property type="component" value="Unassembled WGS sequence"/>
</dbReference>
<reference evidence="10 11" key="1">
    <citation type="submission" date="2015-12" db="EMBL/GenBank/DDBJ databases">
        <title>The genome of Folsomia candida.</title>
        <authorList>
            <person name="Faddeeva A."/>
            <person name="Derks M.F."/>
            <person name="Anvar Y."/>
            <person name="Smit S."/>
            <person name="Van Straalen N."/>
            <person name="Roelofs D."/>
        </authorList>
    </citation>
    <scope>NUCLEOTIDE SEQUENCE [LARGE SCALE GENOMIC DNA]</scope>
    <source>
        <strain evidence="10 11">VU population</strain>
        <tissue evidence="10">Whole body</tissue>
    </source>
</reference>
<feature type="transmembrane region" description="Helical" evidence="8">
    <location>
        <begin position="1123"/>
        <end position="1145"/>
    </location>
</feature>
<dbReference type="GO" id="GO:0005886">
    <property type="term" value="C:plasma membrane"/>
    <property type="evidence" value="ECO:0007669"/>
    <property type="project" value="TreeGrafter"/>
</dbReference>
<feature type="transmembrane region" description="Helical" evidence="8">
    <location>
        <begin position="1207"/>
        <end position="1236"/>
    </location>
</feature>
<dbReference type="EMBL" id="LNIX01000004">
    <property type="protein sequence ID" value="OXA56003.1"/>
    <property type="molecule type" value="Genomic_DNA"/>
</dbReference>
<comment type="subcellular location">
    <subcellularLocation>
        <location evidence="1">Membrane</location>
        <topology evidence="1">Multi-pass membrane protein</topology>
    </subcellularLocation>
</comment>
<evidence type="ECO:0000256" key="5">
    <source>
        <dbReference type="ARBA" id="ARBA00022989"/>
    </source>
</evidence>
<feature type="transmembrane region" description="Helical" evidence="8">
    <location>
        <begin position="406"/>
        <end position="433"/>
    </location>
</feature>
<feature type="compositionally biased region" description="Polar residues" evidence="7">
    <location>
        <begin position="256"/>
        <end position="273"/>
    </location>
</feature>
<feature type="transmembrane region" description="Helical" evidence="8">
    <location>
        <begin position="1288"/>
        <end position="1312"/>
    </location>
</feature>
<comment type="similarity">
    <text evidence="2">Belongs to the SLC13A/DASS transporter (TC 2.A.47) family. NADC subfamily.</text>
</comment>
<keyword evidence="5 8" id="KW-1133">Transmembrane helix</keyword>
<evidence type="ECO:0000256" key="6">
    <source>
        <dbReference type="ARBA" id="ARBA00023136"/>
    </source>
</evidence>
<feature type="transmembrane region" description="Helical" evidence="8">
    <location>
        <begin position="1166"/>
        <end position="1187"/>
    </location>
</feature>
<feature type="compositionally biased region" description="Polar residues" evidence="7">
    <location>
        <begin position="814"/>
        <end position="840"/>
    </location>
</feature>
<feature type="transmembrane region" description="Helical" evidence="8">
    <location>
        <begin position="92"/>
        <end position="109"/>
    </location>
</feature>
<feature type="domain" description="Citrate transporter-like" evidence="9">
    <location>
        <begin position="679"/>
        <end position="797"/>
    </location>
</feature>
<dbReference type="InterPro" id="IPR031312">
    <property type="entry name" value="Na/sul_symport_CS"/>
</dbReference>
<dbReference type="GO" id="GO:0015137">
    <property type="term" value="F:citrate transmembrane transporter activity"/>
    <property type="evidence" value="ECO:0007669"/>
    <property type="project" value="TreeGrafter"/>
</dbReference>
<name>A0A226EEF1_FOLCA</name>
<sequence>MGKIGLVQRLARSWRFFAAIFIPIILLPLIIVPRDDQIIFNMAYAMLLMTFYWILELAPLPITALLPLLLFPMLGIQDIYAVSENYSKESNMIFLTGVIVAIGLEYCNLHRRIALRVMTLVGGTAVRLLLATMIITAILAMWLSSTTCAVLVLPTVVALIDEVNDSPVMMTKAEVRRKSRASGSTGDHFDRKLSTYSAAPNHLFRDRRRSTMFENSALVGPRRGSSPSISWNKLQTPRQSFSKINMHPNLISKNMESRATTPSGSVGNISGQPSPAPLRSKRVSILIHQSRNGDNTKDPYSGRGQSPENDEKSEDSRERSLSPQPHPSILIHNNPNFPYGNDFEEKKTESELEDEQKMKNNIKTMFLLGIAYAANIGGTAVITGAGPNKVFKEIIKPLNISQDGKYTNITFLSWALLQIPPMIVNVFIAWVYLSCTYQGISSLKRWFRGHESEEKVIYKWRSQQVNDYLVQEYEKLGTITYHEVAVGLIFLFVIFAWILREPGAMIGVVFLFLLPKSWEFLWGDSEDAEYEPLLDWKFTASKLPWSVLLLLGSGFAIADASDKSGLSEWLGNELGMLGDMPQGVLLLIVIVGTSAVTEVVSAYACANIILPIMISISKKLEIHPLYLTIPVAVSCSYTFMLPVGSPTNALVFAAGNFGSLHMARTGKFDTLYVVVIMAVYWAFEIIPLPVTALLPLVLFPSLGVQAAYTVSENYMKESAMIFLGGVMIALGIEFCGLHNRIALRVMSIVGSSPIQLLFGVMFIVAFLSMWISATSCVAILVPVVIAIIDEIHESPEILSEDEVRRMSLALPVSLNPSGGTSQDNDVNVSRNPNGTTTDNYHQNRRRSSGTSGTNITSYPGNRGRRNTTVFGNLGLSSSNKHLHGSSENIYPPLESNFTNPAGSSDKDSNISIPKINRGGRTSVAFSDKMSNGSANGSINNINIIVEDPEGNTDNVNNANSRDDFHQKESGTAVITGTSPNKIFKEVIKPFDISQGGKYRNITFLTWMALNVPPMVINVFIAWLYLAIKYYGIPNRKNWPFLRNLFCRKKSSQQNSVEDNMYLWKSREVSLFLKNEYQKLGRITFHEVSVLAVFILVVVLWIFRDPEIIPGWGEHTPKTKTGDSTGAILGVVLLFILPRNLSFLFGTDKEKCTYEPLLEWKFVTIKMPWGVLLLLGSGFAIADASLYSGLSDWIGEELRLLSEIPDSLLLLIVVIITSITTEVVSSLAIANILLPIIVPLSRSLNIHPLYLSVAVALTCQYAFLFPIATPSNAIAFAAGNFSTMEMVRTGLFLNLICIAVLYVSTITYGDLLFDYGDYLYPNDTKTAYI</sequence>
<dbReference type="PANTHER" id="PTHR10283:SF82">
    <property type="entry name" value="SOLUTE CARRIER FAMILY 13 MEMBER 2"/>
    <property type="match status" value="1"/>
</dbReference>
<feature type="compositionally biased region" description="Polar residues" evidence="7">
    <location>
        <begin position="866"/>
        <end position="879"/>
    </location>
</feature>
<feature type="transmembrane region" description="Helical" evidence="8">
    <location>
        <begin position="636"/>
        <end position="658"/>
    </location>
</feature>
<evidence type="ECO:0000313" key="10">
    <source>
        <dbReference type="EMBL" id="OXA56003.1"/>
    </source>
</evidence>
<feature type="transmembrane region" description="Helical" evidence="8">
    <location>
        <begin position="12"/>
        <end position="32"/>
    </location>
</feature>
<dbReference type="OMA" id="AYCILLM"/>
<feature type="region of interest" description="Disordered" evidence="7">
    <location>
        <begin position="215"/>
        <end position="244"/>
    </location>
</feature>
<feature type="region of interest" description="Disordered" evidence="7">
    <location>
        <begin position="814"/>
        <end position="918"/>
    </location>
</feature>
<accession>A0A226EEF1</accession>
<feature type="transmembrane region" description="Helical" evidence="8">
    <location>
        <begin position="670"/>
        <end position="699"/>
    </location>
</feature>
<dbReference type="InterPro" id="IPR004680">
    <property type="entry name" value="Cit_transptr-like_dom"/>
</dbReference>
<feature type="transmembrane region" description="Helical" evidence="8">
    <location>
        <begin position="1003"/>
        <end position="1027"/>
    </location>
</feature>
<keyword evidence="6 8" id="KW-0472">Membrane</keyword>
<protein>
    <recommendedName>
        <fullName evidence="9">Citrate transporter-like domain-containing protein</fullName>
    </recommendedName>
</protein>
<feature type="transmembrane region" description="Helical" evidence="8">
    <location>
        <begin position="121"/>
        <end position="143"/>
    </location>
</feature>
<dbReference type="Pfam" id="PF03600">
    <property type="entry name" value="CitMHS"/>
    <property type="match status" value="2"/>
</dbReference>
<evidence type="ECO:0000256" key="7">
    <source>
        <dbReference type="SAM" id="MobiDB-lite"/>
    </source>
</evidence>